<evidence type="ECO:0000313" key="4">
    <source>
        <dbReference type="EMBL" id="GFR19502.1"/>
    </source>
</evidence>
<feature type="compositionally biased region" description="Polar residues" evidence="3">
    <location>
        <begin position="34"/>
        <end position="75"/>
    </location>
</feature>
<feature type="compositionally biased region" description="Basic and acidic residues" evidence="3">
    <location>
        <begin position="1"/>
        <end position="11"/>
    </location>
</feature>
<keyword evidence="5" id="KW-1185">Reference proteome</keyword>
<sequence length="443" mass="50066">MAPPIKPKDSASEPEAGTAKTLVILAKPPDKNKGTQSGNTLPSPSIQTELLKSPTIAQKTVSSEQDDGTSSQPSTSKDDSFSDLVKNVAQRVYLHGQQKPSTTQNEGEQKILSPLEMSYPVRLVDESLQWCDNALEYLHDSSDFYVIGVLGLQGVGKSTVMSIISGIHSERSKWQLFKPQTNDLKEIGEHCTSGIDMYVTNQRVILLDTQPIMSASVMDRMIQYEKKPPGGPDYHSVENALLMQSLQQAAFMMAVCHTIISVQDWFIDLNYLKFLQSAEMLKPTTPISLHDLNPLPEETTEYYPHIVFVQNRSQKNDFSENSIVEMEETLCYVLQKSKLKYSGCVSPRTQRNPKDPLPKVNLFLIPDKEPPDSDSTVSRFPEYKMHPGYKYLTELLSRQVLSMPRSLLTHTALTEKNWFHYSARIWETVKKSTLFLEYNRLLP</sequence>
<dbReference type="InterPro" id="IPR039177">
    <property type="entry name" value="SMG9"/>
</dbReference>
<reference evidence="4" key="1">
    <citation type="submission" date="2020-07" db="EMBL/GenBank/DDBJ databases">
        <title>Multicomponent nature underlies the extraordinary mechanical properties of spider dragline silk.</title>
        <authorList>
            <person name="Kono N."/>
            <person name="Nakamura H."/>
            <person name="Mori M."/>
            <person name="Yoshida Y."/>
            <person name="Ohtoshi R."/>
            <person name="Malay A.D."/>
            <person name="Moran D.A.P."/>
            <person name="Tomita M."/>
            <person name="Numata K."/>
            <person name="Arakawa K."/>
        </authorList>
    </citation>
    <scope>NUCLEOTIDE SEQUENCE</scope>
</reference>
<comment type="similarity">
    <text evidence="1">Belongs to the SMG9 family.</text>
</comment>
<evidence type="ECO:0000256" key="3">
    <source>
        <dbReference type="SAM" id="MobiDB-lite"/>
    </source>
</evidence>
<gene>
    <name evidence="4" type="primary">Smg9</name>
    <name evidence="4" type="ORF">TNCT_629771</name>
</gene>
<dbReference type="OrthoDB" id="79514at2759"/>
<keyword evidence="2" id="KW-0866">Nonsense-mediated mRNA decay</keyword>
<name>A0A8X6H9L3_TRICU</name>
<organism evidence="4 5">
    <name type="scientific">Trichonephila clavata</name>
    <name type="common">Joro spider</name>
    <name type="synonym">Nephila clavata</name>
    <dbReference type="NCBI Taxonomy" id="2740835"/>
    <lineage>
        <taxon>Eukaryota</taxon>
        <taxon>Metazoa</taxon>
        <taxon>Ecdysozoa</taxon>
        <taxon>Arthropoda</taxon>
        <taxon>Chelicerata</taxon>
        <taxon>Arachnida</taxon>
        <taxon>Araneae</taxon>
        <taxon>Araneomorphae</taxon>
        <taxon>Entelegynae</taxon>
        <taxon>Araneoidea</taxon>
        <taxon>Nephilidae</taxon>
        <taxon>Trichonephila</taxon>
    </lineage>
</organism>
<dbReference type="Gene3D" id="3.40.50.300">
    <property type="entry name" value="P-loop containing nucleotide triphosphate hydrolases"/>
    <property type="match status" value="1"/>
</dbReference>
<dbReference type="SUPFAM" id="SSF52540">
    <property type="entry name" value="P-loop containing nucleoside triphosphate hydrolases"/>
    <property type="match status" value="2"/>
</dbReference>
<evidence type="ECO:0000313" key="5">
    <source>
        <dbReference type="Proteomes" id="UP000887116"/>
    </source>
</evidence>
<evidence type="ECO:0000256" key="1">
    <source>
        <dbReference type="ARBA" id="ARBA00007712"/>
    </source>
</evidence>
<evidence type="ECO:0000256" key="2">
    <source>
        <dbReference type="ARBA" id="ARBA00023161"/>
    </source>
</evidence>
<dbReference type="AlphaFoldDB" id="A0A8X6H9L3"/>
<dbReference type="PANTHER" id="PTHR14270:SF0">
    <property type="entry name" value="NONSENSE-MEDIATED MRNA DECAY FACTOR SMG9"/>
    <property type="match status" value="1"/>
</dbReference>
<dbReference type="GO" id="GO:0000184">
    <property type="term" value="P:nuclear-transcribed mRNA catabolic process, nonsense-mediated decay"/>
    <property type="evidence" value="ECO:0007669"/>
    <property type="project" value="UniProtKB-KW"/>
</dbReference>
<feature type="region of interest" description="Disordered" evidence="3">
    <location>
        <begin position="1"/>
        <end position="81"/>
    </location>
</feature>
<dbReference type="EMBL" id="BMAO01027762">
    <property type="protein sequence ID" value="GFR19502.1"/>
    <property type="molecule type" value="Genomic_DNA"/>
</dbReference>
<accession>A0A8X6H9L3</accession>
<proteinExistence type="inferred from homology"/>
<protein>
    <submittedName>
        <fullName evidence="4">Protein SMG9</fullName>
    </submittedName>
</protein>
<dbReference type="InterPro" id="IPR027417">
    <property type="entry name" value="P-loop_NTPase"/>
</dbReference>
<comment type="caution">
    <text evidence="4">The sequence shown here is derived from an EMBL/GenBank/DDBJ whole genome shotgun (WGS) entry which is preliminary data.</text>
</comment>
<dbReference type="PANTHER" id="PTHR14270">
    <property type="entry name" value="NONSENSE-MEDIATED MRNA DECAY FACTOR SMG9"/>
    <property type="match status" value="1"/>
</dbReference>
<dbReference type="Proteomes" id="UP000887116">
    <property type="component" value="Unassembled WGS sequence"/>
</dbReference>